<keyword evidence="2" id="KW-1185">Reference proteome</keyword>
<sequence length="159" mass="17685">MATYLFGLCVLGGFVVPCMIHRTPTPTQDSRGRQVSSEGAVCASMLLIGAFSFLNHLDVDMILQTKIEAAIIGDSHRKIAATELRTTAETREYEKSWKKGKGGCLRSKLGQPSEKNINLGRVYRRATDMSVDGHYLCRSTDLELAIDWSLADRHRHFIG</sequence>
<organism evidence="1 2">
    <name type="scientific">Datura stramonium</name>
    <name type="common">Jimsonweed</name>
    <name type="synonym">Common thornapple</name>
    <dbReference type="NCBI Taxonomy" id="4076"/>
    <lineage>
        <taxon>Eukaryota</taxon>
        <taxon>Viridiplantae</taxon>
        <taxon>Streptophyta</taxon>
        <taxon>Embryophyta</taxon>
        <taxon>Tracheophyta</taxon>
        <taxon>Spermatophyta</taxon>
        <taxon>Magnoliopsida</taxon>
        <taxon>eudicotyledons</taxon>
        <taxon>Gunneridae</taxon>
        <taxon>Pentapetalae</taxon>
        <taxon>asterids</taxon>
        <taxon>lamiids</taxon>
        <taxon>Solanales</taxon>
        <taxon>Solanaceae</taxon>
        <taxon>Solanoideae</taxon>
        <taxon>Datureae</taxon>
        <taxon>Datura</taxon>
    </lineage>
</organism>
<name>A0ABS8SDF4_DATST</name>
<evidence type="ECO:0000313" key="1">
    <source>
        <dbReference type="EMBL" id="MCD7456884.1"/>
    </source>
</evidence>
<gene>
    <name evidence="1" type="ORF">HAX54_033477</name>
</gene>
<accession>A0ABS8SDF4</accession>
<dbReference type="EMBL" id="JACEIK010000429">
    <property type="protein sequence ID" value="MCD7456884.1"/>
    <property type="molecule type" value="Genomic_DNA"/>
</dbReference>
<reference evidence="1 2" key="1">
    <citation type="journal article" date="2021" name="BMC Genomics">
        <title>Datura genome reveals duplications of psychoactive alkaloid biosynthetic genes and high mutation rate following tissue culture.</title>
        <authorList>
            <person name="Rajewski A."/>
            <person name="Carter-House D."/>
            <person name="Stajich J."/>
            <person name="Litt A."/>
        </authorList>
    </citation>
    <scope>NUCLEOTIDE SEQUENCE [LARGE SCALE GENOMIC DNA]</scope>
    <source>
        <strain evidence="1">AR-01</strain>
    </source>
</reference>
<proteinExistence type="predicted"/>
<evidence type="ECO:0000313" key="2">
    <source>
        <dbReference type="Proteomes" id="UP000823775"/>
    </source>
</evidence>
<dbReference type="Proteomes" id="UP000823775">
    <property type="component" value="Unassembled WGS sequence"/>
</dbReference>
<protein>
    <submittedName>
        <fullName evidence="1">Uncharacterized protein</fullName>
    </submittedName>
</protein>
<comment type="caution">
    <text evidence="1">The sequence shown here is derived from an EMBL/GenBank/DDBJ whole genome shotgun (WGS) entry which is preliminary data.</text>
</comment>